<gene>
    <name evidence="2" type="ORF">ACFP3H_08370</name>
</gene>
<accession>A0ABW1JQV4</accession>
<organism evidence="2 3">
    <name type="scientific">Nocardia lasii</name>
    <dbReference type="NCBI Taxonomy" id="1616107"/>
    <lineage>
        <taxon>Bacteria</taxon>
        <taxon>Bacillati</taxon>
        <taxon>Actinomycetota</taxon>
        <taxon>Actinomycetes</taxon>
        <taxon>Mycobacteriales</taxon>
        <taxon>Nocardiaceae</taxon>
        <taxon>Nocardia</taxon>
    </lineage>
</organism>
<proteinExistence type="predicted"/>
<dbReference type="EMBL" id="JBHSQN010000003">
    <property type="protein sequence ID" value="MFC6011064.1"/>
    <property type="molecule type" value="Genomic_DNA"/>
</dbReference>
<feature type="transmembrane region" description="Helical" evidence="1">
    <location>
        <begin position="22"/>
        <end position="43"/>
    </location>
</feature>
<protein>
    <recommendedName>
        <fullName evidence="4">Sensor histidine kinase</fullName>
    </recommendedName>
</protein>
<sequence length="44" mass="5007">MNRHPWQQVLFPGARSAHWLRVAFRVSVCSFVATLVLLTLLVVS</sequence>
<keyword evidence="1" id="KW-1133">Transmembrane helix</keyword>
<evidence type="ECO:0000256" key="1">
    <source>
        <dbReference type="SAM" id="Phobius"/>
    </source>
</evidence>
<comment type="caution">
    <text evidence="2">The sequence shown here is derived from an EMBL/GenBank/DDBJ whole genome shotgun (WGS) entry which is preliminary data.</text>
</comment>
<keyword evidence="1" id="KW-0812">Transmembrane</keyword>
<dbReference type="RefSeq" id="WP_378602001.1">
    <property type="nucleotide sequence ID" value="NZ_JBHSQN010000003.1"/>
</dbReference>
<dbReference type="Proteomes" id="UP001596223">
    <property type="component" value="Unassembled WGS sequence"/>
</dbReference>
<name>A0ABW1JQV4_9NOCA</name>
<keyword evidence="1" id="KW-0472">Membrane</keyword>
<keyword evidence="3" id="KW-1185">Reference proteome</keyword>
<evidence type="ECO:0000313" key="2">
    <source>
        <dbReference type="EMBL" id="MFC6011064.1"/>
    </source>
</evidence>
<reference evidence="3" key="1">
    <citation type="journal article" date="2019" name="Int. J. Syst. Evol. Microbiol.">
        <title>The Global Catalogue of Microorganisms (GCM) 10K type strain sequencing project: providing services to taxonomists for standard genome sequencing and annotation.</title>
        <authorList>
            <consortium name="The Broad Institute Genomics Platform"/>
            <consortium name="The Broad Institute Genome Sequencing Center for Infectious Disease"/>
            <person name="Wu L."/>
            <person name="Ma J."/>
        </authorList>
    </citation>
    <scope>NUCLEOTIDE SEQUENCE [LARGE SCALE GENOMIC DNA]</scope>
    <source>
        <strain evidence="3">CCUG 36956</strain>
    </source>
</reference>
<evidence type="ECO:0000313" key="3">
    <source>
        <dbReference type="Proteomes" id="UP001596223"/>
    </source>
</evidence>
<evidence type="ECO:0008006" key="4">
    <source>
        <dbReference type="Google" id="ProtNLM"/>
    </source>
</evidence>